<accession>A0ABQ6N6B3</accession>
<dbReference type="EMBL" id="BRYB01000978">
    <property type="protein sequence ID" value="GMI41122.1"/>
    <property type="molecule type" value="Genomic_DNA"/>
</dbReference>
<protein>
    <recommendedName>
        <fullName evidence="1">DUF676 domain-containing protein</fullName>
    </recommendedName>
</protein>
<dbReference type="PANTHER" id="PTHR12482:SF62">
    <property type="entry name" value="LIPASE ROG1-RELATED"/>
    <property type="match status" value="1"/>
</dbReference>
<dbReference type="InterPro" id="IPR029058">
    <property type="entry name" value="AB_hydrolase_fold"/>
</dbReference>
<dbReference type="Pfam" id="PF05057">
    <property type="entry name" value="DUF676"/>
    <property type="match status" value="1"/>
</dbReference>
<dbReference type="SUPFAM" id="SSF53474">
    <property type="entry name" value="alpha/beta-Hydrolases"/>
    <property type="match status" value="1"/>
</dbReference>
<evidence type="ECO:0000259" key="1">
    <source>
        <dbReference type="Pfam" id="PF05057"/>
    </source>
</evidence>
<reference evidence="2 3" key="1">
    <citation type="journal article" date="2023" name="Commun. Biol.">
        <title>Genome analysis of Parmales, the sister group of diatoms, reveals the evolutionary specialization of diatoms from phago-mixotrophs to photoautotrophs.</title>
        <authorList>
            <person name="Ban H."/>
            <person name="Sato S."/>
            <person name="Yoshikawa S."/>
            <person name="Yamada K."/>
            <person name="Nakamura Y."/>
            <person name="Ichinomiya M."/>
            <person name="Sato N."/>
            <person name="Blanc-Mathieu R."/>
            <person name="Endo H."/>
            <person name="Kuwata A."/>
            <person name="Ogata H."/>
        </authorList>
    </citation>
    <scope>NUCLEOTIDE SEQUENCE [LARGE SCALE GENOMIC DNA]</scope>
</reference>
<evidence type="ECO:0000313" key="3">
    <source>
        <dbReference type="Proteomes" id="UP001165060"/>
    </source>
</evidence>
<gene>
    <name evidence="2" type="ORF">TeGR_g7120</name>
</gene>
<proteinExistence type="predicted"/>
<dbReference type="InterPro" id="IPR044294">
    <property type="entry name" value="Lipase-like"/>
</dbReference>
<dbReference type="PANTHER" id="PTHR12482">
    <property type="entry name" value="LIPASE ROG1-RELATED-RELATED"/>
    <property type="match status" value="1"/>
</dbReference>
<evidence type="ECO:0000313" key="2">
    <source>
        <dbReference type="EMBL" id="GMI41122.1"/>
    </source>
</evidence>
<organism evidence="2 3">
    <name type="scientific">Tetraparma gracilis</name>
    <dbReference type="NCBI Taxonomy" id="2962635"/>
    <lineage>
        <taxon>Eukaryota</taxon>
        <taxon>Sar</taxon>
        <taxon>Stramenopiles</taxon>
        <taxon>Ochrophyta</taxon>
        <taxon>Bolidophyceae</taxon>
        <taxon>Parmales</taxon>
        <taxon>Triparmaceae</taxon>
        <taxon>Tetraparma</taxon>
    </lineage>
</organism>
<name>A0ABQ6N6B3_9STRA</name>
<keyword evidence="3" id="KW-1185">Reference proteome</keyword>
<feature type="non-terminal residue" evidence="2">
    <location>
        <position position="216"/>
    </location>
</feature>
<comment type="caution">
    <text evidence="2">The sequence shown here is derived from an EMBL/GenBank/DDBJ whole genome shotgun (WGS) entry which is preliminary data.</text>
</comment>
<dbReference type="Proteomes" id="UP001165060">
    <property type="component" value="Unassembled WGS sequence"/>
</dbReference>
<dbReference type="Gene3D" id="3.40.50.1820">
    <property type="entry name" value="alpha/beta hydrolase"/>
    <property type="match status" value="1"/>
</dbReference>
<feature type="domain" description="DUF676" evidence="1">
    <location>
        <begin position="17"/>
        <end position="176"/>
    </location>
</feature>
<dbReference type="InterPro" id="IPR007751">
    <property type="entry name" value="DUF676_lipase-like"/>
</dbReference>
<sequence length="216" mass="22829">MQLLSDLLRERDPRTRVHLCECNEGRTLDGVAAGGGRVAKEIRAVLGAQVPVTVPGGRAGDPNPNAPARVSLLGNSLGGLYMRHAAAELFGAPLRVNGRLVEPHKFVTTASPSLGVADHTYLPLPQKLLPALLRRLPLPLTYKDLFLATPLVHAMCTEPSFLGPLSLFSERVALASGFAADFLVPASTGLFLAGGDARHSLRPAPNAPPLVPAVYE</sequence>